<dbReference type="Pfam" id="PF00725">
    <property type="entry name" value="3HCDH"/>
    <property type="match status" value="1"/>
</dbReference>
<dbReference type="Gene3D" id="3.90.226.10">
    <property type="entry name" value="2-enoyl-CoA Hydratase, Chain A, domain 1"/>
    <property type="match status" value="1"/>
</dbReference>
<dbReference type="GO" id="GO:0016509">
    <property type="term" value="F:long-chain (3S)-3-hydroxyacyl-CoA dehydrogenase (NAD+) activity"/>
    <property type="evidence" value="ECO:0007669"/>
    <property type="project" value="TreeGrafter"/>
</dbReference>
<gene>
    <name evidence="15" type="primary">fadJ_2</name>
    <name evidence="15" type="ORF">Pla163_30410</name>
</gene>
<keyword evidence="9" id="KW-0443">Lipid metabolism</keyword>
<organism evidence="15 16">
    <name type="scientific">Rohdeia mirabilis</name>
    <dbReference type="NCBI Taxonomy" id="2528008"/>
    <lineage>
        <taxon>Bacteria</taxon>
        <taxon>Pseudomonadati</taxon>
        <taxon>Planctomycetota</taxon>
        <taxon>Planctomycetia</taxon>
        <taxon>Planctomycetia incertae sedis</taxon>
        <taxon>Rohdeia</taxon>
    </lineage>
</organism>
<reference evidence="15 16" key="1">
    <citation type="submission" date="2019-02" db="EMBL/GenBank/DDBJ databases">
        <title>Deep-cultivation of Planctomycetes and their phenomic and genomic characterization uncovers novel biology.</title>
        <authorList>
            <person name="Wiegand S."/>
            <person name="Jogler M."/>
            <person name="Boedeker C."/>
            <person name="Pinto D."/>
            <person name="Vollmers J."/>
            <person name="Rivas-Marin E."/>
            <person name="Kohn T."/>
            <person name="Peeters S.H."/>
            <person name="Heuer A."/>
            <person name="Rast P."/>
            <person name="Oberbeckmann S."/>
            <person name="Bunk B."/>
            <person name="Jeske O."/>
            <person name="Meyerdierks A."/>
            <person name="Storesund J.E."/>
            <person name="Kallscheuer N."/>
            <person name="Luecker S."/>
            <person name="Lage O.M."/>
            <person name="Pohl T."/>
            <person name="Merkel B.J."/>
            <person name="Hornburger P."/>
            <person name="Mueller R.-W."/>
            <person name="Bruemmer F."/>
            <person name="Labrenz M."/>
            <person name="Spormann A.M."/>
            <person name="Op den Camp H."/>
            <person name="Overmann J."/>
            <person name="Amann R."/>
            <person name="Jetten M.S.M."/>
            <person name="Mascher T."/>
            <person name="Medema M.H."/>
            <person name="Devos D.P."/>
            <person name="Kaster A.-K."/>
            <person name="Ovreas L."/>
            <person name="Rohde M."/>
            <person name="Galperin M.Y."/>
            <person name="Jogler C."/>
        </authorList>
    </citation>
    <scope>NUCLEOTIDE SEQUENCE [LARGE SCALE GENOMIC DNA]</scope>
    <source>
        <strain evidence="15 16">Pla163</strain>
    </source>
</reference>
<feature type="domain" description="3-hydroxyacyl-CoA dehydrogenase NAD binding" evidence="14">
    <location>
        <begin position="326"/>
        <end position="499"/>
    </location>
</feature>
<dbReference type="InterPro" id="IPR006176">
    <property type="entry name" value="3-OHacyl-CoA_DH_NAD-bd"/>
</dbReference>
<dbReference type="Gene3D" id="3.40.50.720">
    <property type="entry name" value="NAD(P)-binding Rossmann-like Domain"/>
    <property type="match status" value="1"/>
</dbReference>
<dbReference type="OrthoDB" id="9771883at2"/>
<evidence type="ECO:0000259" key="14">
    <source>
        <dbReference type="Pfam" id="PF02737"/>
    </source>
</evidence>
<dbReference type="EC" id="4.2.1.17" evidence="4"/>
<dbReference type="CDD" id="cd06558">
    <property type="entry name" value="crotonase-like"/>
    <property type="match status" value="1"/>
</dbReference>
<dbReference type="PANTHER" id="PTHR43612:SF3">
    <property type="entry name" value="TRIFUNCTIONAL ENZYME SUBUNIT ALPHA, MITOCHONDRIAL"/>
    <property type="match status" value="1"/>
</dbReference>
<keyword evidence="6" id="KW-0442">Lipid degradation</keyword>
<dbReference type="EMBL" id="CP036290">
    <property type="protein sequence ID" value="QDU85895.1"/>
    <property type="molecule type" value="Genomic_DNA"/>
</dbReference>
<keyword evidence="16" id="KW-1185">Reference proteome</keyword>
<evidence type="ECO:0000256" key="7">
    <source>
        <dbReference type="ARBA" id="ARBA00023002"/>
    </source>
</evidence>
<dbReference type="InterPro" id="IPR029045">
    <property type="entry name" value="ClpP/crotonase-like_dom_sf"/>
</dbReference>
<dbReference type="GO" id="GO:0070403">
    <property type="term" value="F:NAD+ binding"/>
    <property type="evidence" value="ECO:0007669"/>
    <property type="project" value="InterPro"/>
</dbReference>
<dbReference type="PROSITE" id="PS00067">
    <property type="entry name" value="3HCDH"/>
    <property type="match status" value="1"/>
</dbReference>
<dbReference type="GO" id="GO:0004300">
    <property type="term" value="F:enoyl-CoA hydratase activity"/>
    <property type="evidence" value="ECO:0007669"/>
    <property type="project" value="UniProtKB-EC"/>
</dbReference>
<dbReference type="InterPro" id="IPR008927">
    <property type="entry name" value="6-PGluconate_DH-like_C_sf"/>
</dbReference>
<dbReference type="FunFam" id="3.40.50.720:FF:000009">
    <property type="entry name" value="Fatty oxidation complex, alpha subunit"/>
    <property type="match status" value="1"/>
</dbReference>
<evidence type="ECO:0000256" key="5">
    <source>
        <dbReference type="ARBA" id="ARBA00022832"/>
    </source>
</evidence>
<dbReference type="Gene3D" id="1.10.1040.50">
    <property type="match status" value="1"/>
</dbReference>
<dbReference type="SUPFAM" id="SSF48179">
    <property type="entry name" value="6-phosphogluconate dehydrogenase C-terminal domain-like"/>
    <property type="match status" value="2"/>
</dbReference>
<evidence type="ECO:0000256" key="3">
    <source>
        <dbReference type="ARBA" id="ARBA00008750"/>
    </source>
</evidence>
<keyword evidence="11" id="KW-0511">Multifunctional enzyme</keyword>
<evidence type="ECO:0000256" key="9">
    <source>
        <dbReference type="ARBA" id="ARBA00023098"/>
    </source>
</evidence>
<keyword evidence="7" id="KW-0560">Oxidoreductase</keyword>
<evidence type="ECO:0000256" key="10">
    <source>
        <dbReference type="ARBA" id="ARBA00023239"/>
    </source>
</evidence>
<evidence type="ECO:0000256" key="1">
    <source>
        <dbReference type="ARBA" id="ARBA00005005"/>
    </source>
</evidence>
<dbReference type="GO" id="GO:0006635">
    <property type="term" value="P:fatty acid beta-oxidation"/>
    <property type="evidence" value="ECO:0007669"/>
    <property type="project" value="UniProtKB-UniPathway"/>
</dbReference>
<keyword evidence="8" id="KW-0520">NAD</keyword>
<dbReference type="Pfam" id="PF02737">
    <property type="entry name" value="3HCDH_N"/>
    <property type="match status" value="1"/>
</dbReference>
<dbReference type="SUPFAM" id="SSF52096">
    <property type="entry name" value="ClpP/crotonase"/>
    <property type="match status" value="1"/>
</dbReference>
<evidence type="ECO:0000313" key="16">
    <source>
        <dbReference type="Proteomes" id="UP000319342"/>
    </source>
</evidence>
<evidence type="ECO:0000256" key="8">
    <source>
        <dbReference type="ARBA" id="ARBA00023027"/>
    </source>
</evidence>
<evidence type="ECO:0000256" key="6">
    <source>
        <dbReference type="ARBA" id="ARBA00022963"/>
    </source>
</evidence>
<comment type="catalytic activity">
    <reaction evidence="12">
        <text>a (3S)-3-hydroxyacyl-CoA + NAD(+) = a 3-oxoacyl-CoA + NADH + H(+)</text>
        <dbReference type="Rhea" id="RHEA:22432"/>
        <dbReference type="ChEBI" id="CHEBI:15378"/>
        <dbReference type="ChEBI" id="CHEBI:57318"/>
        <dbReference type="ChEBI" id="CHEBI:57540"/>
        <dbReference type="ChEBI" id="CHEBI:57945"/>
        <dbReference type="ChEBI" id="CHEBI:90726"/>
        <dbReference type="EC" id="1.1.1.35"/>
    </reaction>
</comment>
<dbReference type="InterPro" id="IPR001753">
    <property type="entry name" value="Enoyl-CoA_hydra/iso"/>
</dbReference>
<comment type="similarity">
    <text evidence="2">In the central section; belongs to the 3-hydroxyacyl-CoA dehydrogenase family.</text>
</comment>
<dbReference type="RefSeq" id="WP_145190105.1">
    <property type="nucleotide sequence ID" value="NZ_CP036290.1"/>
</dbReference>
<comment type="similarity">
    <text evidence="3">In the N-terminal section; belongs to the enoyl-CoA hydratase/isomerase family.</text>
</comment>
<dbReference type="SUPFAM" id="SSF51735">
    <property type="entry name" value="NAD(P)-binding Rossmann-fold domains"/>
    <property type="match status" value="1"/>
</dbReference>
<name>A0A518D368_9BACT</name>
<evidence type="ECO:0000256" key="4">
    <source>
        <dbReference type="ARBA" id="ARBA00012076"/>
    </source>
</evidence>
<feature type="domain" description="3-hydroxyacyl-CoA dehydrogenase C-terminal" evidence="13">
    <location>
        <begin position="502"/>
        <end position="593"/>
    </location>
</feature>
<keyword evidence="5" id="KW-0276">Fatty acid metabolism</keyword>
<evidence type="ECO:0000313" key="15">
    <source>
        <dbReference type="EMBL" id="QDU85895.1"/>
    </source>
</evidence>
<accession>A0A518D368</accession>
<dbReference type="Pfam" id="PF00378">
    <property type="entry name" value="ECH_1"/>
    <property type="match status" value="1"/>
</dbReference>
<dbReference type="InterPro" id="IPR036291">
    <property type="entry name" value="NAD(P)-bd_dom_sf"/>
</dbReference>
<dbReference type="InterPro" id="IPR006108">
    <property type="entry name" value="3HC_DH_C"/>
</dbReference>
<dbReference type="Proteomes" id="UP000319342">
    <property type="component" value="Chromosome"/>
</dbReference>
<dbReference type="InterPro" id="IPR050136">
    <property type="entry name" value="FA_oxidation_alpha_subunit"/>
</dbReference>
<comment type="pathway">
    <text evidence="1">Lipid metabolism; fatty acid beta-oxidation.</text>
</comment>
<sequence>MEAGSTPRSGVRLDVLEHGQIAVLTLDPVDRDNVVFDGPLLRDLDERLAEVEELPRLEGLILTGRSPLEFCFGADVEALASVDDPSEAELVVRMGQEVFERLHRLGRSGGGPVRTVAAVGGAVPGGAFEVSLACDAIVLARDPATRIGLPEVKLGIVPGWGGSQRLPRRAGIVTALEAITSGRLYRDRAALKLGLVDRLAWPGDLVRIATQIALGQERLRGRRPAWKRWLVDRNPIVAGIVRTRATDTIEQKTGGHYPAPLAAVDLVLDAPNTELAAGLEKELKAAVHLLGSPVSRALVGIFRAGEQAKRLGRRDDGSKVPSPARVGVVGAGVMGAGIASQAARKGLETRVVDMQRPALDRAAAAHRALVAKSRIPSAEQRAAIDRLETGVGTVGLGRCDAVIEAVPENLDLKRKVLADLEARVAAECLLCTNTSTLPVERMAAGLAHPERLVGLHFFNPVDRMPLVEIIPAASTSDETVARACALALKLGKTPVIVADRPGFLVNRLLAPYLDEALQLVDEGISPRALDRVAKEFGLPMGPLELLDTVGLDVAAHSAASLFEAFGPRVARPGRLDALVGAGELGGKSGRGIYIADGKHRRVNPRLGERAAAAGTELNADKQLVLDRLLLPMVTEAQRCLEEGVVRSGTELDLATVYGTGFPPFRGGLWTWMRSLKDLDARLERCRAEAGSERGERFTRGDGA</sequence>
<dbReference type="AlphaFoldDB" id="A0A518D368"/>
<dbReference type="UniPathway" id="UPA00659"/>
<proteinExistence type="inferred from homology"/>
<evidence type="ECO:0000256" key="11">
    <source>
        <dbReference type="ARBA" id="ARBA00023268"/>
    </source>
</evidence>
<evidence type="ECO:0000256" key="2">
    <source>
        <dbReference type="ARBA" id="ARBA00007005"/>
    </source>
</evidence>
<evidence type="ECO:0000256" key="12">
    <source>
        <dbReference type="ARBA" id="ARBA00049556"/>
    </source>
</evidence>
<protein>
    <recommendedName>
        <fullName evidence="4">enoyl-CoA hydratase</fullName>
        <ecNumber evidence="4">4.2.1.17</ecNumber>
    </recommendedName>
</protein>
<evidence type="ECO:0000259" key="13">
    <source>
        <dbReference type="Pfam" id="PF00725"/>
    </source>
</evidence>
<dbReference type="InterPro" id="IPR006180">
    <property type="entry name" value="3-OHacyl-CoA_DH_CS"/>
</dbReference>
<dbReference type="PANTHER" id="PTHR43612">
    <property type="entry name" value="TRIFUNCTIONAL ENZYME SUBUNIT ALPHA"/>
    <property type="match status" value="1"/>
</dbReference>
<keyword evidence="10" id="KW-0456">Lyase</keyword>